<accession>A0AAU8LRP3</accession>
<keyword evidence="1" id="KW-0812">Transmembrane</keyword>
<dbReference type="PANTHER" id="PTHR43685">
    <property type="entry name" value="GLYCOSYLTRANSFERASE"/>
    <property type="match status" value="1"/>
</dbReference>
<sequence length="310" mass="35459">MIKTPLVSMVIPSFNHGAYIQTCIESVICQDYRNIELIIIDDGSTDDSIDRIREKITACMNRFTRFEFRSRNNKGVAETINEAIDWATGSYFAAIASDDLLHPNKTSILLRNIDNEQSDVVGIFSSCELINQNGAVVGNRSFATNYLTFNEIITCKYSIPASSQLLRLEKVREVGGYPAQLGIEDWYMWLALTNKGYKLKIISDFLVQYRHHDDNTSKNPSIMFEARKIILSSYKNHPLYLYAMALVQVSAAIDYSAFAKKKSFRHLIHAVKSDWNVLLTNQFLVAVLMFFLPAFSIKRLVEIWRRISLL</sequence>
<dbReference type="InterPro" id="IPR029044">
    <property type="entry name" value="Nucleotide-diphossugar_trans"/>
</dbReference>
<dbReference type="EC" id="2.4.-.-" evidence="3"/>
<organism evidence="3">
    <name type="scientific">Candidatus Electrothrix aestuarii</name>
    <dbReference type="NCBI Taxonomy" id="3062594"/>
    <lineage>
        <taxon>Bacteria</taxon>
        <taxon>Pseudomonadati</taxon>
        <taxon>Thermodesulfobacteriota</taxon>
        <taxon>Desulfobulbia</taxon>
        <taxon>Desulfobulbales</taxon>
        <taxon>Desulfobulbaceae</taxon>
        <taxon>Candidatus Electrothrix</taxon>
    </lineage>
</organism>
<proteinExistence type="predicted"/>
<dbReference type="InterPro" id="IPR050834">
    <property type="entry name" value="Glycosyltransf_2"/>
</dbReference>
<name>A0AAU8LRP3_9BACT</name>
<protein>
    <submittedName>
        <fullName evidence="3">Glycosyltransferase</fullName>
        <ecNumber evidence="3">2.4.-.-</ecNumber>
    </submittedName>
</protein>
<feature type="domain" description="Glycosyltransferase 2-like" evidence="2">
    <location>
        <begin position="8"/>
        <end position="122"/>
    </location>
</feature>
<dbReference type="InterPro" id="IPR001173">
    <property type="entry name" value="Glyco_trans_2-like"/>
</dbReference>
<keyword evidence="1" id="KW-1133">Transmembrane helix</keyword>
<reference evidence="3" key="2">
    <citation type="submission" date="2024-06" db="EMBL/GenBank/DDBJ databases">
        <authorList>
            <person name="Plum-Jensen L.E."/>
            <person name="Schramm A."/>
            <person name="Marshall I.P.G."/>
        </authorList>
    </citation>
    <scope>NUCLEOTIDE SEQUENCE</scope>
    <source>
        <strain evidence="3">Rat1</strain>
    </source>
</reference>
<dbReference type="SUPFAM" id="SSF53448">
    <property type="entry name" value="Nucleotide-diphospho-sugar transferases"/>
    <property type="match status" value="1"/>
</dbReference>
<evidence type="ECO:0000256" key="1">
    <source>
        <dbReference type="SAM" id="Phobius"/>
    </source>
</evidence>
<dbReference type="Gene3D" id="3.90.550.10">
    <property type="entry name" value="Spore Coat Polysaccharide Biosynthesis Protein SpsA, Chain A"/>
    <property type="match status" value="1"/>
</dbReference>
<evidence type="ECO:0000313" key="3">
    <source>
        <dbReference type="EMBL" id="XCN71812.1"/>
    </source>
</evidence>
<feature type="transmembrane region" description="Helical" evidence="1">
    <location>
        <begin position="239"/>
        <end position="258"/>
    </location>
</feature>
<dbReference type="KEGG" id="eaj:Q3M24_16070"/>
<dbReference type="GO" id="GO:0016757">
    <property type="term" value="F:glycosyltransferase activity"/>
    <property type="evidence" value="ECO:0007669"/>
    <property type="project" value="UniProtKB-KW"/>
</dbReference>
<keyword evidence="1" id="KW-0472">Membrane</keyword>
<evidence type="ECO:0000259" key="2">
    <source>
        <dbReference type="Pfam" id="PF00535"/>
    </source>
</evidence>
<dbReference type="EMBL" id="CP159373">
    <property type="protein sequence ID" value="XCN71812.1"/>
    <property type="molecule type" value="Genomic_DNA"/>
</dbReference>
<feature type="transmembrane region" description="Helical" evidence="1">
    <location>
        <begin position="278"/>
        <end position="297"/>
    </location>
</feature>
<keyword evidence="3" id="KW-0328">Glycosyltransferase</keyword>
<dbReference type="Pfam" id="PF00535">
    <property type="entry name" value="Glycos_transf_2"/>
    <property type="match status" value="1"/>
</dbReference>
<dbReference type="AlphaFoldDB" id="A0AAU8LRP3"/>
<gene>
    <name evidence="3" type="ORF">Q3M24_16070</name>
</gene>
<keyword evidence="3" id="KW-0808">Transferase</keyword>
<reference evidence="3" key="1">
    <citation type="journal article" date="2024" name="Syst. Appl. Microbiol.">
        <title>First single-strain enrichments of Electrothrix cable bacteria, description of E. aestuarii sp. nov. and E. rattekaaiensis sp. nov., and proposal of a cable bacteria taxonomy following the rules of the SeqCode.</title>
        <authorList>
            <person name="Plum-Jensen L.E."/>
            <person name="Schramm A."/>
            <person name="Marshall I.P.G."/>
        </authorList>
    </citation>
    <scope>NUCLEOTIDE SEQUENCE</scope>
    <source>
        <strain evidence="3">Rat1</strain>
    </source>
</reference>
<dbReference type="PANTHER" id="PTHR43685:SF11">
    <property type="entry name" value="GLYCOSYLTRANSFERASE TAGX-RELATED"/>
    <property type="match status" value="1"/>
</dbReference>